<evidence type="ECO:0000313" key="2">
    <source>
        <dbReference type="Proteomes" id="UP000790709"/>
    </source>
</evidence>
<dbReference type="Proteomes" id="UP000790709">
    <property type="component" value="Unassembled WGS sequence"/>
</dbReference>
<gene>
    <name evidence="1" type="ORF">BV22DRAFT_1114386</name>
</gene>
<reference evidence="1" key="1">
    <citation type="journal article" date="2021" name="New Phytol.">
        <title>Evolutionary innovations through gain and loss of genes in the ectomycorrhizal Boletales.</title>
        <authorList>
            <person name="Wu G."/>
            <person name="Miyauchi S."/>
            <person name="Morin E."/>
            <person name="Kuo A."/>
            <person name="Drula E."/>
            <person name="Varga T."/>
            <person name="Kohler A."/>
            <person name="Feng B."/>
            <person name="Cao Y."/>
            <person name="Lipzen A."/>
            <person name="Daum C."/>
            <person name="Hundley H."/>
            <person name="Pangilinan J."/>
            <person name="Johnson J."/>
            <person name="Barry K."/>
            <person name="LaButti K."/>
            <person name="Ng V."/>
            <person name="Ahrendt S."/>
            <person name="Min B."/>
            <person name="Choi I.G."/>
            <person name="Park H."/>
            <person name="Plett J.M."/>
            <person name="Magnuson J."/>
            <person name="Spatafora J.W."/>
            <person name="Nagy L.G."/>
            <person name="Henrissat B."/>
            <person name="Grigoriev I.V."/>
            <person name="Yang Z.L."/>
            <person name="Xu J."/>
            <person name="Martin F.M."/>
        </authorList>
    </citation>
    <scope>NUCLEOTIDE SEQUENCE</scope>
    <source>
        <strain evidence="1">KUC20120723A-06</strain>
    </source>
</reference>
<keyword evidence="2" id="KW-1185">Reference proteome</keyword>
<dbReference type="EMBL" id="MU266524">
    <property type="protein sequence ID" value="KAH7921488.1"/>
    <property type="molecule type" value="Genomic_DNA"/>
</dbReference>
<accession>A0ACB8B991</accession>
<name>A0ACB8B991_9AGAM</name>
<comment type="caution">
    <text evidence="1">The sequence shown here is derived from an EMBL/GenBank/DDBJ whole genome shotgun (WGS) entry which is preliminary data.</text>
</comment>
<proteinExistence type="predicted"/>
<protein>
    <submittedName>
        <fullName evidence="1">Uncharacterized protein</fullName>
    </submittedName>
</protein>
<organism evidence="1 2">
    <name type="scientific">Leucogyrophana mollusca</name>
    <dbReference type="NCBI Taxonomy" id="85980"/>
    <lineage>
        <taxon>Eukaryota</taxon>
        <taxon>Fungi</taxon>
        <taxon>Dikarya</taxon>
        <taxon>Basidiomycota</taxon>
        <taxon>Agaricomycotina</taxon>
        <taxon>Agaricomycetes</taxon>
        <taxon>Agaricomycetidae</taxon>
        <taxon>Boletales</taxon>
        <taxon>Boletales incertae sedis</taxon>
        <taxon>Leucogyrophana</taxon>
    </lineage>
</organism>
<evidence type="ECO:0000313" key="1">
    <source>
        <dbReference type="EMBL" id="KAH7921488.1"/>
    </source>
</evidence>
<sequence>MPVLVVYNPVCGNSTAGAFFDEHVFPLLRSSSTAIDEVVCTENVGHAGTAVISFLETHDGDVTIILGSGDGTLHEIINALSLVTLKGVRENKPASPIRLALVPCGTANALYSSFFPPDTDIENPSYRLRSVKAFLAGSGAVPLTLAFTTLSSPPAPTVKRPQVTVSAVVTSTALHASILHDSESLRKEIPGIDRFKVAARNNITQWYNSYVKLLPIPSVGVVQIYDPDTNSFLPHEDSDEDNPIVDMYGPFAYFLSTVNVDRLEPAFCISPVACSIPSKHPSLDIVIVRPERDPTFDMDTREKRISFAEKAGMVLSAAYQAGSHIKLRYGEDGTIHDRGRGPNVVEYIRCGGWEWIPDDVDDKAHLLCSDGAIFNIEKGGRAVCVAARPAENTGFMIYIS</sequence>